<feature type="transmembrane region" description="Helical" evidence="2">
    <location>
        <begin position="72"/>
        <end position="95"/>
    </location>
</feature>
<feature type="transmembrane region" description="Helical" evidence="2">
    <location>
        <begin position="310"/>
        <end position="331"/>
    </location>
</feature>
<feature type="region of interest" description="Disordered" evidence="1">
    <location>
        <begin position="1"/>
        <end position="63"/>
    </location>
</feature>
<sequence>MKGRCRSRAAAGGRERRRWGATSSSAATTRLSSPRIWRPAPPSRATATPSAASPSPSPAPAPTRQRLVSLDVFRGITVLLMIIVDDAGAFIPAMNHSPWDGVTVADFVMPFFLFIVGVALALAYKRVPDKLDASRKALLRALKLFCLGLVLQGGFFHGVRSLSFGVDLQEIRLMGVLQRIAIAYLLTGLCEIWIRGDEDVDYGYDLLKRYRYQLFVGAVVAITYMSLLYGTYVPDWEYQTSAPGSTEKHFFVGSTSSFLYAKRRLLYLLSVRSLISVLLWQQCSIDSPQNGPLPPDAPSWCEAPFDPEGLLSSVMAIVTCLIGLQYGHVIVHFQKHRERMMNWLIPSFSMLVLAFAMDFFGLHMNKPLYTLSYTLGTAGAAGLLFSGIYTLVDIYGYRRPTVAMEWMGMHALMIYVLIACNVLPIFIHGFYWKEPKNNLLKFIGIGA</sequence>
<evidence type="ECO:0000256" key="2">
    <source>
        <dbReference type="SAM" id="Phobius"/>
    </source>
</evidence>
<feature type="transmembrane region" description="Helical" evidence="2">
    <location>
        <begin position="137"/>
        <end position="156"/>
    </location>
</feature>
<organism evidence="4">
    <name type="scientific">Zea mays</name>
    <name type="common">Maize</name>
    <dbReference type="NCBI Taxonomy" id="4577"/>
    <lineage>
        <taxon>Eukaryota</taxon>
        <taxon>Viridiplantae</taxon>
        <taxon>Streptophyta</taxon>
        <taxon>Embryophyta</taxon>
        <taxon>Tracheophyta</taxon>
        <taxon>Spermatophyta</taxon>
        <taxon>Magnoliopsida</taxon>
        <taxon>Liliopsida</taxon>
        <taxon>Poales</taxon>
        <taxon>Poaceae</taxon>
        <taxon>PACMAD clade</taxon>
        <taxon>Panicoideae</taxon>
        <taxon>Andropogonodae</taxon>
        <taxon>Andropogoneae</taxon>
        <taxon>Tripsacinae</taxon>
        <taxon>Zea</taxon>
    </lineage>
</organism>
<feature type="transmembrane region" description="Helical" evidence="2">
    <location>
        <begin position="368"/>
        <end position="392"/>
    </location>
</feature>
<evidence type="ECO:0000313" key="4">
    <source>
        <dbReference type="EMBL" id="PWZ45365.1"/>
    </source>
</evidence>
<dbReference type="GO" id="GO:0016740">
    <property type="term" value="F:transferase activity"/>
    <property type="evidence" value="ECO:0007669"/>
    <property type="project" value="UniProtKB-KW"/>
</dbReference>
<evidence type="ECO:0000259" key="3">
    <source>
        <dbReference type="Pfam" id="PF07786"/>
    </source>
</evidence>
<keyword evidence="2" id="KW-0472">Membrane</keyword>
<feature type="compositionally biased region" description="Low complexity" evidence="1">
    <location>
        <begin position="20"/>
        <end position="35"/>
    </location>
</feature>
<feature type="domain" description="Heparan-alpha-glucosaminide N-acetyltransferase catalytic" evidence="3">
    <location>
        <begin position="66"/>
        <end position="189"/>
    </location>
</feature>
<dbReference type="Proteomes" id="UP000251960">
    <property type="component" value="Chromosome 10"/>
</dbReference>
<feature type="transmembrane region" description="Helical" evidence="2">
    <location>
        <begin position="214"/>
        <end position="232"/>
    </location>
</feature>
<keyword evidence="2" id="KW-1133">Transmembrane helix</keyword>
<protein>
    <submittedName>
        <fullName evidence="4">Heparan-alpha-glucosaminide N-acetyltransferase</fullName>
    </submittedName>
</protein>
<feature type="transmembrane region" description="Helical" evidence="2">
    <location>
        <begin position="343"/>
        <end position="362"/>
    </location>
</feature>
<dbReference type="EMBL" id="NCVQ01000002">
    <property type="protein sequence ID" value="PWZ45365.1"/>
    <property type="molecule type" value="Genomic_DNA"/>
</dbReference>
<accession>A0A3L6GE27</accession>
<dbReference type="ExpressionAtlas" id="A0A3L6GE27">
    <property type="expression patterns" value="baseline and differential"/>
</dbReference>
<gene>
    <name evidence="4" type="primary">HGSNAT_1</name>
    <name evidence="4" type="ORF">Zm00014a_002035</name>
</gene>
<evidence type="ECO:0000256" key="1">
    <source>
        <dbReference type="SAM" id="MobiDB-lite"/>
    </source>
</evidence>
<name>A0A3L6GE27_MAIZE</name>
<proteinExistence type="predicted"/>
<comment type="caution">
    <text evidence="4">The sequence shown here is derived from an EMBL/GenBank/DDBJ whole genome shotgun (WGS) entry which is preliminary data.</text>
</comment>
<feature type="transmembrane region" description="Helical" evidence="2">
    <location>
        <begin position="176"/>
        <end position="194"/>
    </location>
</feature>
<dbReference type="PANTHER" id="PTHR31061">
    <property type="entry name" value="LD22376P"/>
    <property type="match status" value="1"/>
</dbReference>
<dbReference type="InterPro" id="IPR012429">
    <property type="entry name" value="HGSNAT_cat"/>
</dbReference>
<keyword evidence="4" id="KW-0808">Transferase</keyword>
<feature type="transmembrane region" description="Helical" evidence="2">
    <location>
        <begin position="412"/>
        <end position="432"/>
    </location>
</feature>
<feature type="compositionally biased region" description="Low complexity" evidence="1">
    <location>
        <begin position="43"/>
        <end position="54"/>
    </location>
</feature>
<reference evidence="4" key="1">
    <citation type="journal article" date="2018" name="Nat. Genet.">
        <title>Extensive intraspecific gene order and gene structural variations between Mo17 and other maize genomes.</title>
        <authorList>
            <person name="Sun S."/>
            <person name="Zhou Y."/>
            <person name="Chen J."/>
            <person name="Shi J."/>
            <person name="Zhao H."/>
            <person name="Zhao H."/>
            <person name="Song W."/>
            <person name="Zhang M."/>
            <person name="Cui Y."/>
            <person name="Dong X."/>
            <person name="Liu H."/>
            <person name="Ma X."/>
            <person name="Jiao Y."/>
            <person name="Wang B."/>
            <person name="Wei X."/>
            <person name="Stein J.C."/>
            <person name="Glaubitz J.C."/>
            <person name="Lu F."/>
            <person name="Yu G."/>
            <person name="Liang C."/>
            <person name="Fengler K."/>
            <person name="Li B."/>
            <person name="Rafalski A."/>
            <person name="Schnable P.S."/>
            <person name="Ware D.H."/>
            <person name="Buckler E.S."/>
            <person name="Lai J."/>
        </authorList>
    </citation>
    <scope>NUCLEOTIDE SEQUENCE [LARGE SCALE GENOMIC DNA]</scope>
    <source>
        <tissue evidence="4">Seedling</tissue>
    </source>
</reference>
<dbReference type="Pfam" id="PF07786">
    <property type="entry name" value="HGSNAT_cat"/>
    <property type="match status" value="1"/>
</dbReference>
<keyword evidence="2" id="KW-0812">Transmembrane</keyword>
<dbReference type="PANTHER" id="PTHR31061:SF24">
    <property type="entry name" value="LD22376P"/>
    <property type="match status" value="1"/>
</dbReference>
<dbReference type="AlphaFoldDB" id="A0A3L6GE27"/>
<feature type="transmembrane region" description="Helical" evidence="2">
    <location>
        <begin position="107"/>
        <end position="125"/>
    </location>
</feature>